<dbReference type="AlphaFoldDB" id="A0A645DJV5"/>
<organism evidence="3">
    <name type="scientific">bioreactor metagenome</name>
    <dbReference type="NCBI Taxonomy" id="1076179"/>
    <lineage>
        <taxon>unclassified sequences</taxon>
        <taxon>metagenomes</taxon>
        <taxon>ecological metagenomes</taxon>
    </lineage>
</organism>
<evidence type="ECO:0000259" key="2">
    <source>
        <dbReference type="Pfam" id="PF13592"/>
    </source>
</evidence>
<name>A0A645DJV5_9ZZZZ</name>
<feature type="domain" description="Terminase ATPase subunit N-terminal" evidence="1">
    <location>
        <begin position="38"/>
        <end position="88"/>
    </location>
</feature>
<dbReference type="EMBL" id="VSSQ01036773">
    <property type="protein sequence ID" value="MPM89328.1"/>
    <property type="molecule type" value="Genomic_DNA"/>
</dbReference>
<protein>
    <submittedName>
        <fullName evidence="3">IS630 family transposase ISBs2</fullName>
    </submittedName>
</protein>
<sequence length="178" mass="21040">MDILILDKISGHEEEIKELNRLAKAEKSVRMYKRYSVILKHFQGFTNRKIAEMENLEEHTVSAYIKSYKAKGLDGLKMKKSSGKKRKINPEQEKILVEVVTTKTPDEVGFENRKNWTIELIRQWVIKEFNITICHRGMAEVLYRLNLSYTRPTYVMAKADKEKQEKFKNDFNELKKIP</sequence>
<dbReference type="InterPro" id="IPR010332">
    <property type="entry name" value="ATPase_terminase-su_N"/>
</dbReference>
<evidence type="ECO:0000313" key="3">
    <source>
        <dbReference type="EMBL" id="MPM89328.1"/>
    </source>
</evidence>
<reference evidence="3" key="1">
    <citation type="submission" date="2019-08" db="EMBL/GenBank/DDBJ databases">
        <authorList>
            <person name="Kucharzyk K."/>
            <person name="Murdoch R.W."/>
            <person name="Higgins S."/>
            <person name="Loffler F."/>
        </authorList>
    </citation>
    <scope>NUCLEOTIDE SEQUENCE</scope>
</reference>
<feature type="domain" description="Winged helix-turn helix" evidence="2">
    <location>
        <begin position="115"/>
        <end position="170"/>
    </location>
</feature>
<dbReference type="InterPro" id="IPR025959">
    <property type="entry name" value="Winged_HTH_dom"/>
</dbReference>
<comment type="caution">
    <text evidence="3">The sequence shown here is derived from an EMBL/GenBank/DDBJ whole genome shotgun (WGS) entry which is preliminary data.</text>
</comment>
<accession>A0A645DJV5</accession>
<dbReference type="SUPFAM" id="SSF46689">
    <property type="entry name" value="Homeodomain-like"/>
    <property type="match status" value="1"/>
</dbReference>
<proteinExistence type="predicted"/>
<dbReference type="InterPro" id="IPR009057">
    <property type="entry name" value="Homeodomain-like_sf"/>
</dbReference>
<evidence type="ECO:0000259" key="1">
    <source>
        <dbReference type="Pfam" id="PF06056"/>
    </source>
</evidence>
<dbReference type="Pfam" id="PF06056">
    <property type="entry name" value="Terminase_5"/>
    <property type="match status" value="1"/>
</dbReference>
<dbReference type="Pfam" id="PF13592">
    <property type="entry name" value="HTH_33"/>
    <property type="match status" value="1"/>
</dbReference>
<gene>
    <name evidence="3" type="ORF">SDC9_136437</name>
</gene>